<sequence>MAAKQKEIDTQATQQLYTDLYFGHGHWLLKIWQTLVALLGWLCVFIPLIITVLSYVGVRYGTFKPIWRYTEGIFEIRFISVVLLFLASVALIFTVSMTIIQARKRDRLVEQWPTFNPINQKARETELDQFMKQRFGSDEFRQNVRNYRVEPEQNLDTDAIRKLFDQQHLDEL</sequence>
<evidence type="ECO:0000313" key="2">
    <source>
        <dbReference type="EMBL" id="MFC6169411.1"/>
    </source>
</evidence>
<reference evidence="3" key="1">
    <citation type="journal article" date="2019" name="Int. J. Syst. Evol. Microbiol.">
        <title>The Global Catalogue of Microorganisms (GCM) 10K type strain sequencing project: providing services to taxonomists for standard genome sequencing and annotation.</title>
        <authorList>
            <consortium name="The Broad Institute Genomics Platform"/>
            <consortium name="The Broad Institute Genome Sequencing Center for Infectious Disease"/>
            <person name="Wu L."/>
            <person name="Ma J."/>
        </authorList>
    </citation>
    <scope>NUCLEOTIDE SEQUENCE [LARGE SCALE GENOMIC DNA]</scope>
    <source>
        <strain evidence="3">CCM 8904</strain>
    </source>
</reference>
<evidence type="ECO:0000256" key="1">
    <source>
        <dbReference type="SAM" id="Phobius"/>
    </source>
</evidence>
<keyword evidence="3" id="KW-1185">Reference proteome</keyword>
<comment type="caution">
    <text evidence="2">The sequence shown here is derived from an EMBL/GenBank/DDBJ whole genome shotgun (WGS) entry which is preliminary data.</text>
</comment>
<name>A0ABW1RAA6_9LACO</name>
<evidence type="ECO:0008006" key="4">
    <source>
        <dbReference type="Google" id="ProtNLM"/>
    </source>
</evidence>
<dbReference type="Proteomes" id="UP001596289">
    <property type="component" value="Unassembled WGS sequence"/>
</dbReference>
<keyword evidence="1" id="KW-0472">Membrane</keyword>
<evidence type="ECO:0000313" key="3">
    <source>
        <dbReference type="Proteomes" id="UP001596289"/>
    </source>
</evidence>
<dbReference type="RefSeq" id="WP_125551316.1">
    <property type="nucleotide sequence ID" value="NZ_JBHSSL010000018.1"/>
</dbReference>
<gene>
    <name evidence="2" type="ORF">ACFQGP_02325</name>
</gene>
<keyword evidence="1" id="KW-1133">Transmembrane helix</keyword>
<proteinExistence type="predicted"/>
<protein>
    <recommendedName>
        <fullName evidence="4">ABC transporter permease</fullName>
    </recommendedName>
</protein>
<keyword evidence="1" id="KW-0812">Transmembrane</keyword>
<dbReference type="EMBL" id="JBHSSL010000018">
    <property type="protein sequence ID" value="MFC6169411.1"/>
    <property type="molecule type" value="Genomic_DNA"/>
</dbReference>
<feature type="transmembrane region" description="Helical" evidence="1">
    <location>
        <begin position="78"/>
        <end position="100"/>
    </location>
</feature>
<feature type="transmembrane region" description="Helical" evidence="1">
    <location>
        <begin position="35"/>
        <end position="58"/>
    </location>
</feature>
<organism evidence="2 3">
    <name type="scientific">Loigolactobacillus jiayinensis</name>
    <dbReference type="NCBI Taxonomy" id="2486016"/>
    <lineage>
        <taxon>Bacteria</taxon>
        <taxon>Bacillati</taxon>
        <taxon>Bacillota</taxon>
        <taxon>Bacilli</taxon>
        <taxon>Lactobacillales</taxon>
        <taxon>Lactobacillaceae</taxon>
        <taxon>Loigolactobacillus</taxon>
    </lineage>
</organism>
<accession>A0ABW1RAA6</accession>